<reference evidence="1" key="1">
    <citation type="journal article" date="2014" name="Front. Microbiol.">
        <title>High frequency of phylogenetically diverse reductive dehalogenase-homologous genes in deep subseafloor sedimentary metagenomes.</title>
        <authorList>
            <person name="Kawai M."/>
            <person name="Futagami T."/>
            <person name="Toyoda A."/>
            <person name="Takaki Y."/>
            <person name="Nishi S."/>
            <person name="Hori S."/>
            <person name="Arai W."/>
            <person name="Tsubouchi T."/>
            <person name="Morono Y."/>
            <person name="Uchiyama I."/>
            <person name="Ito T."/>
            <person name="Fujiyama A."/>
            <person name="Inagaki F."/>
            <person name="Takami H."/>
        </authorList>
    </citation>
    <scope>NUCLEOTIDE SEQUENCE</scope>
    <source>
        <strain evidence="1">Expedition CK06-06</strain>
    </source>
</reference>
<proteinExistence type="predicted"/>
<evidence type="ECO:0000313" key="1">
    <source>
        <dbReference type="EMBL" id="GAH02768.1"/>
    </source>
</evidence>
<dbReference type="EMBL" id="BART01021649">
    <property type="protein sequence ID" value="GAH02768.1"/>
    <property type="molecule type" value="Genomic_DNA"/>
</dbReference>
<organism evidence="1">
    <name type="scientific">marine sediment metagenome</name>
    <dbReference type="NCBI Taxonomy" id="412755"/>
    <lineage>
        <taxon>unclassified sequences</taxon>
        <taxon>metagenomes</taxon>
        <taxon>ecological metagenomes</taxon>
    </lineage>
</organism>
<feature type="non-terminal residue" evidence="1">
    <location>
        <position position="257"/>
    </location>
</feature>
<sequence length="257" mass="28853">MAVTEIRETIEIPELTLDSDGFGIVQKVINLKPNQLHNVFQMDIFQDAIPSTDDAPEMMIEWFVSPYPIIYSEMKLSNAYQHRGSMAGSDNLLFKAICEFESTDKLFKIHQFPNQSIGAQASFKFYTPRLYITGFVHAGPDIQVRNLAFSFYIASLATKAPLVPYGLGMIRERSVAQGINLMQQGRTIEPSRNVGQVFPMWKYGGSRPERMLEGTGLRNFWLNYASEQSEAMLSTGTLRTFVGNARSMSAFDAAFGS</sequence>
<comment type="caution">
    <text evidence="1">The sequence shown here is derived from an EMBL/GenBank/DDBJ whole genome shotgun (WGS) entry which is preliminary data.</text>
</comment>
<name>X1E275_9ZZZZ</name>
<gene>
    <name evidence="1" type="ORF">S01H4_39865</name>
</gene>
<accession>X1E275</accession>
<dbReference type="AlphaFoldDB" id="X1E275"/>
<protein>
    <submittedName>
        <fullName evidence="1">Uncharacterized protein</fullName>
    </submittedName>
</protein>